<reference evidence="1 2" key="1">
    <citation type="journal article" date="2023" name="BMC Biol.">
        <title>The compact genome of the sponge Oopsacas minuta (Hexactinellida) is lacking key metazoan core genes.</title>
        <authorList>
            <person name="Santini S."/>
            <person name="Schenkelaars Q."/>
            <person name="Jourda C."/>
            <person name="Duchesne M."/>
            <person name="Belahbib H."/>
            <person name="Rocher C."/>
            <person name="Selva M."/>
            <person name="Riesgo A."/>
            <person name="Vervoort M."/>
            <person name="Leys S.P."/>
            <person name="Kodjabachian L."/>
            <person name="Le Bivic A."/>
            <person name="Borchiellini C."/>
            <person name="Claverie J.M."/>
            <person name="Renard E."/>
        </authorList>
    </citation>
    <scope>NUCLEOTIDE SEQUENCE [LARGE SCALE GENOMIC DNA]</scope>
    <source>
        <strain evidence="1">SPO-2</strain>
    </source>
</reference>
<accession>A0AAV7JGM8</accession>
<dbReference type="PANTHER" id="PTHR46644">
    <property type="entry name" value="DNA REPAIR PROTEIN XRCC2"/>
    <property type="match status" value="1"/>
</dbReference>
<dbReference type="GO" id="GO:0005813">
    <property type="term" value="C:centrosome"/>
    <property type="evidence" value="ECO:0007669"/>
    <property type="project" value="TreeGrafter"/>
</dbReference>
<dbReference type="SUPFAM" id="SSF52540">
    <property type="entry name" value="P-loop containing nucleoside triphosphate hydrolases"/>
    <property type="match status" value="1"/>
</dbReference>
<dbReference type="Gene3D" id="3.40.50.300">
    <property type="entry name" value="P-loop containing nucleotide triphosphate hydrolases"/>
    <property type="match status" value="1"/>
</dbReference>
<dbReference type="AlphaFoldDB" id="A0AAV7JGM8"/>
<dbReference type="GO" id="GO:0000724">
    <property type="term" value="P:double-strand break repair via homologous recombination"/>
    <property type="evidence" value="ECO:0007669"/>
    <property type="project" value="InterPro"/>
</dbReference>
<dbReference type="GO" id="GO:0033063">
    <property type="term" value="C:Rad51B-Rad51C-Rad51D-XRCC2 complex"/>
    <property type="evidence" value="ECO:0007669"/>
    <property type="project" value="InterPro"/>
</dbReference>
<evidence type="ECO:0000313" key="1">
    <source>
        <dbReference type="EMBL" id="KAI6647932.1"/>
    </source>
</evidence>
<dbReference type="InterPro" id="IPR030547">
    <property type="entry name" value="XRCC2"/>
</dbReference>
<dbReference type="GO" id="GO:0042148">
    <property type="term" value="P:DNA strand invasion"/>
    <property type="evidence" value="ECO:0007669"/>
    <property type="project" value="TreeGrafter"/>
</dbReference>
<dbReference type="GO" id="GO:0000400">
    <property type="term" value="F:four-way junction DNA binding"/>
    <property type="evidence" value="ECO:0007669"/>
    <property type="project" value="TreeGrafter"/>
</dbReference>
<dbReference type="Proteomes" id="UP001165289">
    <property type="component" value="Unassembled WGS sequence"/>
</dbReference>
<comment type="caution">
    <text evidence="1">The sequence shown here is derived from an EMBL/GenBank/DDBJ whole genome shotgun (WGS) entry which is preliminary data.</text>
</comment>
<protein>
    <submittedName>
        <fullName evidence="1">DNA repair protein XRCC2-like</fullName>
    </submittedName>
</protein>
<dbReference type="EMBL" id="JAKMXF010000335">
    <property type="protein sequence ID" value="KAI6647932.1"/>
    <property type="molecule type" value="Genomic_DNA"/>
</dbReference>
<dbReference type="GO" id="GO:0005657">
    <property type="term" value="C:replication fork"/>
    <property type="evidence" value="ECO:0007669"/>
    <property type="project" value="InterPro"/>
</dbReference>
<dbReference type="PANTHER" id="PTHR46644:SF2">
    <property type="entry name" value="DNA REPAIR PROTEIN XRCC2"/>
    <property type="match status" value="1"/>
</dbReference>
<gene>
    <name evidence="1" type="ORF">LOD99_8392</name>
</gene>
<organism evidence="1 2">
    <name type="scientific">Oopsacas minuta</name>
    <dbReference type="NCBI Taxonomy" id="111878"/>
    <lineage>
        <taxon>Eukaryota</taxon>
        <taxon>Metazoa</taxon>
        <taxon>Porifera</taxon>
        <taxon>Hexactinellida</taxon>
        <taxon>Hexasterophora</taxon>
        <taxon>Lyssacinosida</taxon>
        <taxon>Leucopsacidae</taxon>
        <taxon>Oopsacas</taxon>
    </lineage>
</organism>
<proteinExistence type="predicted"/>
<evidence type="ECO:0000313" key="2">
    <source>
        <dbReference type="Proteomes" id="UP001165289"/>
    </source>
</evidence>
<keyword evidence="2" id="KW-1185">Reference proteome</keyword>
<name>A0AAV7JGM8_9METZ</name>
<sequence length="292" mass="33579">MDKYLSETGDHLFSRLSHKEIDLTKHPLFSKEILQMKTVRSIEITGTDFSDKNTLLHEIIISTLLPDKFEDYIINGQNVGVILFDCELNFPILAFAKFLESRITYLLRSNSAYISDFVEVSPIHVSRLKELCLSRLWLYKISSVLELHANLLATIDFITGMQDTGLILIDGISQYLWMDVNLSEQGYTDTQLVNRFISILQKIEFSTNLTIMIAGTVDNYGNTKKQGSHIEGQTFKRLNSKSKAWEQYFRCRIMLEKQGSTQMAYIRVSNNNQSSKVELQFEISEKGFEIIS</sequence>
<dbReference type="InterPro" id="IPR027417">
    <property type="entry name" value="P-loop_NTPase"/>
</dbReference>